<dbReference type="AlphaFoldDB" id="A0A8T3YMA8"/>
<evidence type="ECO:0000313" key="2">
    <source>
        <dbReference type="Proteomes" id="UP000732298"/>
    </source>
</evidence>
<dbReference type="EMBL" id="JACQPB010000044">
    <property type="protein sequence ID" value="MBI4210850.1"/>
    <property type="molecule type" value="Genomic_DNA"/>
</dbReference>
<gene>
    <name evidence="1" type="ORF">HY544_05075</name>
</gene>
<proteinExistence type="predicted"/>
<dbReference type="Proteomes" id="UP000732298">
    <property type="component" value="Unassembled WGS sequence"/>
</dbReference>
<name>A0A8T3YMA8_9ARCH</name>
<comment type="caution">
    <text evidence="1">The sequence shown here is derived from an EMBL/GenBank/DDBJ whole genome shotgun (WGS) entry which is preliminary data.</text>
</comment>
<sequence length="148" mass="16878">MPEKWNKPIISRKYAVGRARLRKLYFDRREGKVFFRKFIQDYFVGPARTNLARTGISPAKIGRANYEKIINAYRSLGRNYIEFVSGKTGVKEHALFSAGSSREILEALREGGVPQAKRFEFLKMHNGLLVTLLADQQLLTVKAANSNQ</sequence>
<evidence type="ECO:0000313" key="1">
    <source>
        <dbReference type="EMBL" id="MBI4210850.1"/>
    </source>
</evidence>
<organism evidence="1 2">
    <name type="scientific">Candidatus Iainarchaeum sp</name>
    <dbReference type="NCBI Taxonomy" id="3101447"/>
    <lineage>
        <taxon>Archaea</taxon>
        <taxon>Candidatus Iainarchaeota</taxon>
        <taxon>Candidatus Iainarchaeia</taxon>
        <taxon>Candidatus Iainarchaeales</taxon>
        <taxon>Candidatus Iainarchaeaceae</taxon>
        <taxon>Candidatus Iainarchaeum</taxon>
    </lineage>
</organism>
<accession>A0A8T3YMA8</accession>
<protein>
    <submittedName>
        <fullName evidence="1">Uncharacterized protein</fullName>
    </submittedName>
</protein>
<reference evidence="1" key="1">
    <citation type="submission" date="2020-07" db="EMBL/GenBank/DDBJ databases">
        <title>Huge and variable diversity of episymbiotic CPR bacteria and DPANN archaea in groundwater ecosystems.</title>
        <authorList>
            <person name="He C.Y."/>
            <person name="Keren R."/>
            <person name="Whittaker M."/>
            <person name="Farag I.F."/>
            <person name="Doudna J."/>
            <person name="Cate J.H.D."/>
            <person name="Banfield J.F."/>
        </authorList>
    </citation>
    <scope>NUCLEOTIDE SEQUENCE</scope>
    <source>
        <strain evidence="1">NC_groundwater_1296_Ag_S-0.2um_52_80</strain>
    </source>
</reference>